<sequence>MKLPPAGVPVLNDVNEQVGHPGVQVLSEMLNCTELRLDVKTSLTAEMMKPPVITPTSRGLDLTLEKKGNFGDLQAEGTFTNFH</sequence>
<reference evidence="1" key="1">
    <citation type="submission" date="2020-03" db="EMBL/GenBank/DDBJ databases">
        <authorList>
            <person name="Weist P."/>
        </authorList>
    </citation>
    <scope>NUCLEOTIDE SEQUENCE</scope>
</reference>
<evidence type="ECO:0000313" key="2">
    <source>
        <dbReference type="Proteomes" id="UP001153269"/>
    </source>
</evidence>
<dbReference type="Proteomes" id="UP001153269">
    <property type="component" value="Unassembled WGS sequence"/>
</dbReference>
<protein>
    <submittedName>
        <fullName evidence="1">Uncharacterized protein</fullName>
    </submittedName>
</protein>
<proteinExistence type="predicted"/>
<dbReference type="EMBL" id="CADEAL010002469">
    <property type="protein sequence ID" value="CAB1440564.1"/>
    <property type="molecule type" value="Genomic_DNA"/>
</dbReference>
<accession>A0A9N7UYA3</accession>
<dbReference type="AlphaFoldDB" id="A0A9N7UYA3"/>
<organism evidence="1 2">
    <name type="scientific">Pleuronectes platessa</name>
    <name type="common">European plaice</name>
    <dbReference type="NCBI Taxonomy" id="8262"/>
    <lineage>
        <taxon>Eukaryota</taxon>
        <taxon>Metazoa</taxon>
        <taxon>Chordata</taxon>
        <taxon>Craniata</taxon>
        <taxon>Vertebrata</taxon>
        <taxon>Euteleostomi</taxon>
        <taxon>Actinopterygii</taxon>
        <taxon>Neopterygii</taxon>
        <taxon>Teleostei</taxon>
        <taxon>Neoteleostei</taxon>
        <taxon>Acanthomorphata</taxon>
        <taxon>Carangaria</taxon>
        <taxon>Pleuronectiformes</taxon>
        <taxon>Pleuronectoidei</taxon>
        <taxon>Pleuronectidae</taxon>
        <taxon>Pleuronectes</taxon>
    </lineage>
</organism>
<name>A0A9N7UYA3_PLEPL</name>
<keyword evidence="2" id="KW-1185">Reference proteome</keyword>
<evidence type="ECO:0000313" key="1">
    <source>
        <dbReference type="EMBL" id="CAB1440564.1"/>
    </source>
</evidence>
<gene>
    <name evidence="1" type="ORF">PLEPLA_LOCUS28330</name>
</gene>
<comment type="caution">
    <text evidence="1">The sequence shown here is derived from an EMBL/GenBank/DDBJ whole genome shotgun (WGS) entry which is preliminary data.</text>
</comment>